<evidence type="ECO:0000256" key="1">
    <source>
        <dbReference type="SAM" id="MobiDB-lite"/>
    </source>
</evidence>
<protein>
    <submittedName>
        <fullName evidence="2">Uncharacterized protein</fullName>
    </submittedName>
</protein>
<dbReference type="PANTHER" id="PTHR33491">
    <property type="entry name" value="OSJNBA0016N04.9 PROTEIN"/>
    <property type="match status" value="1"/>
</dbReference>
<accession>A0AAQ3U2I5</accession>
<evidence type="ECO:0000313" key="2">
    <source>
        <dbReference type="EMBL" id="WVZ82642.1"/>
    </source>
</evidence>
<evidence type="ECO:0000313" key="3">
    <source>
        <dbReference type="Proteomes" id="UP001341281"/>
    </source>
</evidence>
<dbReference type="EMBL" id="CP144750">
    <property type="protein sequence ID" value="WVZ82642.1"/>
    <property type="molecule type" value="Genomic_DNA"/>
</dbReference>
<proteinExistence type="predicted"/>
<reference evidence="2 3" key="1">
    <citation type="submission" date="2024-02" db="EMBL/GenBank/DDBJ databases">
        <title>High-quality chromosome-scale genome assembly of Pensacola bahiagrass (Paspalum notatum Flugge var. saurae).</title>
        <authorList>
            <person name="Vega J.M."/>
            <person name="Podio M."/>
            <person name="Orjuela J."/>
            <person name="Siena L.A."/>
            <person name="Pessino S.C."/>
            <person name="Combes M.C."/>
            <person name="Mariac C."/>
            <person name="Albertini E."/>
            <person name="Pupilli F."/>
            <person name="Ortiz J.P.A."/>
            <person name="Leblanc O."/>
        </authorList>
    </citation>
    <scope>NUCLEOTIDE SEQUENCE [LARGE SCALE GENOMIC DNA]</scope>
    <source>
        <strain evidence="2">R1</strain>
        <tissue evidence="2">Leaf</tissue>
    </source>
</reference>
<gene>
    <name evidence="2" type="ORF">U9M48_029886</name>
</gene>
<sequence length="147" mass="15768">MASPLYPVAPPFTVSQGMNKFTVIGCATVAFVVGGESENAPYSACGSFCYDNKALDNITDCSGIGCCQAAIPRNLARFNLSFSDIDNSLVQSLSPCSYGFIVDDDWFDRPTHLNLSNFQQDYRDGGSSNGATNRRSCRPLGVRDNGG</sequence>
<organism evidence="2 3">
    <name type="scientific">Paspalum notatum var. saurae</name>
    <dbReference type="NCBI Taxonomy" id="547442"/>
    <lineage>
        <taxon>Eukaryota</taxon>
        <taxon>Viridiplantae</taxon>
        <taxon>Streptophyta</taxon>
        <taxon>Embryophyta</taxon>
        <taxon>Tracheophyta</taxon>
        <taxon>Spermatophyta</taxon>
        <taxon>Magnoliopsida</taxon>
        <taxon>Liliopsida</taxon>
        <taxon>Poales</taxon>
        <taxon>Poaceae</taxon>
        <taxon>PACMAD clade</taxon>
        <taxon>Panicoideae</taxon>
        <taxon>Andropogonodae</taxon>
        <taxon>Paspaleae</taxon>
        <taxon>Paspalinae</taxon>
        <taxon>Paspalum</taxon>
    </lineage>
</organism>
<dbReference type="Proteomes" id="UP001341281">
    <property type="component" value="Chromosome 06"/>
</dbReference>
<feature type="region of interest" description="Disordered" evidence="1">
    <location>
        <begin position="124"/>
        <end position="147"/>
    </location>
</feature>
<name>A0AAQ3U2I5_PASNO</name>
<dbReference type="AlphaFoldDB" id="A0AAQ3U2I5"/>
<keyword evidence="3" id="KW-1185">Reference proteome</keyword>